<name>A0A143QGK3_RHOFA</name>
<dbReference type="Proteomes" id="UP000076038">
    <property type="component" value="Chromosome"/>
</dbReference>
<accession>A0A143QGK3</accession>
<reference evidence="2 3" key="1">
    <citation type="journal article" date="2016" name="Genome Announc.">
        <title>Complete Genome and Plasmid Sequences for Rhodococcus fascians D188 and Draft Sequences for Rhodococcus Isolates PBTS 1 and PBTS 2.</title>
        <authorList>
            <person name="Stamler R.A."/>
            <person name="Vereecke D."/>
            <person name="Zhang Y."/>
            <person name="Schilkey F."/>
            <person name="Devitt N."/>
            <person name="Randall J.J."/>
        </authorList>
    </citation>
    <scope>NUCLEOTIDE SEQUENCE [LARGE SCALE GENOMIC DNA]</scope>
    <source>
        <strain evidence="2 3">PBTS2</strain>
    </source>
</reference>
<evidence type="ECO:0000259" key="1">
    <source>
        <dbReference type="Pfam" id="PF03007"/>
    </source>
</evidence>
<feature type="domain" description="O-acyltransferase WSD1-like N-terminal" evidence="1">
    <location>
        <begin position="4"/>
        <end position="240"/>
    </location>
</feature>
<protein>
    <submittedName>
        <fullName evidence="2">Putative diacylglycerol O-acyltransferase</fullName>
        <ecNumber evidence="2">2.3.1.20</ecNumber>
    </submittedName>
</protein>
<evidence type="ECO:0000313" key="3">
    <source>
        <dbReference type="Proteomes" id="UP000076038"/>
    </source>
</evidence>
<dbReference type="KEGG" id="rhs:A3Q41_00978"/>
<dbReference type="RefSeq" id="WP_228139374.1">
    <property type="nucleotide sequence ID" value="NZ_CP015220.1"/>
</dbReference>
<dbReference type="GO" id="GO:0004144">
    <property type="term" value="F:diacylglycerol O-acyltransferase activity"/>
    <property type="evidence" value="ECO:0007669"/>
    <property type="project" value="UniProtKB-EC"/>
</dbReference>
<keyword evidence="2" id="KW-0808">Transferase</keyword>
<gene>
    <name evidence="2" type="ORF">A3Q41_00978</name>
</gene>
<dbReference type="InterPro" id="IPR004255">
    <property type="entry name" value="O-acyltransferase_WSD1_N"/>
</dbReference>
<sequence>MDVKDAMFHYTSAPHRSMDQYTTFVFDSGDHEPPTFDDVVAHVERRARSVPRLQIRIGDAVGLLEYPRWIRDPTPPRDHVVDHDLSDGRHTLNSFLAERACVPVDATTRAWTVHVGRGLSGVDGIRGAATVVIVQVSHALSDGSVGTRIVRALFGPDEPTDNVTFPDDPAVSRPRRVRDAVIATALLPYRWARSQRRMGRAQQTYLDAVRTGELVAPAPVEPTRVNAHPDETRAVHVLQFPKSQWTGGPATVTATALTAVGAALSTYLAAHGERVGTRIRATVPTAIGTSAAWPAVNRTVPAAVDLHPELTDASDRASAVAHALNLQRERVNDRRHIDATRSAEIYPAALLLGFGRRARLVAPRSGTPERVTSHTVVTSVNRTGLDLELGSSRATLCAGVASLSPGCSITHAVYGYGDVVTVCVTACPTTVPDHAVYADLLRSAVDETCGALHGTSTTAVRR</sequence>
<dbReference type="Pfam" id="PF03007">
    <property type="entry name" value="WS_DGAT_cat"/>
    <property type="match status" value="1"/>
</dbReference>
<evidence type="ECO:0000313" key="2">
    <source>
        <dbReference type="EMBL" id="AMY22295.1"/>
    </source>
</evidence>
<organism evidence="2 3">
    <name type="scientific">Rhodococcoides fascians</name>
    <name type="common">Rhodococcus fascians</name>
    <dbReference type="NCBI Taxonomy" id="1828"/>
    <lineage>
        <taxon>Bacteria</taxon>
        <taxon>Bacillati</taxon>
        <taxon>Actinomycetota</taxon>
        <taxon>Actinomycetes</taxon>
        <taxon>Mycobacteriales</taxon>
        <taxon>Nocardiaceae</taxon>
        <taxon>Rhodococcoides</taxon>
    </lineage>
</organism>
<dbReference type="UniPathway" id="UPA00282"/>
<dbReference type="EC" id="2.3.1.20" evidence="2"/>
<dbReference type="AlphaFoldDB" id="A0A143QGK3"/>
<reference evidence="3" key="2">
    <citation type="submission" date="2016-04" db="EMBL/GenBank/DDBJ databases">
        <title>Complete Genome and Plasmid Sequences for Rhodococcus fascians D188 and Draft Sequences for Rhodococcus spp. Isolates PBTS 1 and PBTS 2.</title>
        <authorList>
            <person name="Stamer R."/>
            <person name="Vereecke D."/>
            <person name="Zhang Y."/>
            <person name="Schilkey F."/>
            <person name="Devitt N."/>
            <person name="Randall J."/>
        </authorList>
    </citation>
    <scope>NUCLEOTIDE SEQUENCE [LARGE SCALE GENOMIC DNA]</scope>
    <source>
        <strain evidence="3">PBTS2</strain>
    </source>
</reference>
<dbReference type="GO" id="GO:0019432">
    <property type="term" value="P:triglyceride biosynthetic process"/>
    <property type="evidence" value="ECO:0007669"/>
    <property type="project" value="UniProtKB-UniPathway"/>
</dbReference>
<proteinExistence type="predicted"/>
<dbReference type="EMBL" id="CP015220">
    <property type="protein sequence ID" value="AMY22295.1"/>
    <property type="molecule type" value="Genomic_DNA"/>
</dbReference>
<keyword evidence="2" id="KW-0012">Acyltransferase</keyword>
<dbReference type="PATRIC" id="fig|1653479.3.peg.999"/>
<keyword evidence="3" id="KW-1185">Reference proteome</keyword>